<dbReference type="EnsemblPlants" id="AES69600">
    <property type="protein sequence ID" value="AES69600"/>
    <property type="gene ID" value="MTR_3g031970"/>
</dbReference>
<evidence type="ECO:0000313" key="2">
    <source>
        <dbReference type="EnsemblPlants" id="AES69600"/>
    </source>
</evidence>
<reference evidence="2" key="3">
    <citation type="submission" date="2015-04" db="UniProtKB">
        <authorList>
            <consortium name="EnsemblPlants"/>
        </authorList>
    </citation>
    <scope>IDENTIFICATION</scope>
    <source>
        <strain evidence="2">cv. Jemalong A17</strain>
    </source>
</reference>
<evidence type="ECO:0000313" key="3">
    <source>
        <dbReference type="Proteomes" id="UP000002051"/>
    </source>
</evidence>
<evidence type="ECO:0000313" key="1">
    <source>
        <dbReference type="EMBL" id="AES69600.1"/>
    </source>
</evidence>
<keyword evidence="3" id="KW-1185">Reference proteome</keyword>
<reference evidence="1 3" key="2">
    <citation type="journal article" date="2014" name="BMC Genomics">
        <title>An improved genome release (version Mt4.0) for the model legume Medicago truncatula.</title>
        <authorList>
            <person name="Tang H."/>
            <person name="Krishnakumar V."/>
            <person name="Bidwell S."/>
            <person name="Rosen B."/>
            <person name="Chan A."/>
            <person name="Zhou S."/>
            <person name="Gentzbittel L."/>
            <person name="Childs K.L."/>
            <person name="Yandell M."/>
            <person name="Gundlach H."/>
            <person name="Mayer K.F."/>
            <person name="Schwartz D.C."/>
            <person name="Town C.D."/>
        </authorList>
    </citation>
    <scope>GENOME REANNOTATION</scope>
    <source>
        <strain evidence="2 3">cv. Jemalong A17</strain>
    </source>
</reference>
<accession>G7IWY4</accession>
<proteinExistence type="predicted"/>
<name>G7IWY4_MEDTR</name>
<organism evidence="1 3">
    <name type="scientific">Medicago truncatula</name>
    <name type="common">Barrel medic</name>
    <name type="synonym">Medicago tribuloides</name>
    <dbReference type="NCBI Taxonomy" id="3880"/>
    <lineage>
        <taxon>Eukaryota</taxon>
        <taxon>Viridiplantae</taxon>
        <taxon>Streptophyta</taxon>
        <taxon>Embryophyta</taxon>
        <taxon>Tracheophyta</taxon>
        <taxon>Spermatophyta</taxon>
        <taxon>Magnoliopsida</taxon>
        <taxon>eudicotyledons</taxon>
        <taxon>Gunneridae</taxon>
        <taxon>Pentapetalae</taxon>
        <taxon>rosids</taxon>
        <taxon>fabids</taxon>
        <taxon>Fabales</taxon>
        <taxon>Fabaceae</taxon>
        <taxon>Papilionoideae</taxon>
        <taxon>50 kb inversion clade</taxon>
        <taxon>NPAAA clade</taxon>
        <taxon>Hologalegina</taxon>
        <taxon>IRL clade</taxon>
        <taxon>Trifolieae</taxon>
        <taxon>Medicago</taxon>
    </lineage>
</organism>
<dbReference type="Proteomes" id="UP000002051">
    <property type="component" value="Chromosome 3"/>
</dbReference>
<protein>
    <submittedName>
        <fullName evidence="1 2">Uncharacterized protein</fullName>
    </submittedName>
</protein>
<gene>
    <name evidence="1" type="ordered locus">MTR_3g031970</name>
</gene>
<dbReference type="EMBL" id="CM001219">
    <property type="protein sequence ID" value="AES69600.1"/>
    <property type="molecule type" value="Genomic_DNA"/>
</dbReference>
<reference evidence="1 3" key="1">
    <citation type="journal article" date="2011" name="Nature">
        <title>The Medicago genome provides insight into the evolution of rhizobial symbioses.</title>
        <authorList>
            <person name="Young N.D."/>
            <person name="Debelle F."/>
            <person name="Oldroyd G.E."/>
            <person name="Geurts R."/>
            <person name="Cannon S.B."/>
            <person name="Udvardi M.K."/>
            <person name="Benedito V.A."/>
            <person name="Mayer K.F."/>
            <person name="Gouzy J."/>
            <person name="Schoof H."/>
            <person name="Van de Peer Y."/>
            <person name="Proost S."/>
            <person name="Cook D.R."/>
            <person name="Meyers B.C."/>
            <person name="Spannagl M."/>
            <person name="Cheung F."/>
            <person name="De Mita S."/>
            <person name="Krishnakumar V."/>
            <person name="Gundlach H."/>
            <person name="Zhou S."/>
            <person name="Mudge J."/>
            <person name="Bharti A.K."/>
            <person name="Murray J.D."/>
            <person name="Naoumkina M.A."/>
            <person name="Rosen B."/>
            <person name="Silverstein K.A."/>
            <person name="Tang H."/>
            <person name="Rombauts S."/>
            <person name="Zhao P.X."/>
            <person name="Zhou P."/>
            <person name="Barbe V."/>
            <person name="Bardou P."/>
            <person name="Bechner M."/>
            <person name="Bellec A."/>
            <person name="Berger A."/>
            <person name="Berges H."/>
            <person name="Bidwell S."/>
            <person name="Bisseling T."/>
            <person name="Choisne N."/>
            <person name="Couloux A."/>
            <person name="Denny R."/>
            <person name="Deshpande S."/>
            <person name="Dai X."/>
            <person name="Doyle J.J."/>
            <person name="Dudez A.M."/>
            <person name="Farmer A.D."/>
            <person name="Fouteau S."/>
            <person name="Franken C."/>
            <person name="Gibelin C."/>
            <person name="Gish J."/>
            <person name="Goldstein S."/>
            <person name="Gonzalez A.J."/>
            <person name="Green P.J."/>
            <person name="Hallab A."/>
            <person name="Hartog M."/>
            <person name="Hua A."/>
            <person name="Humphray S.J."/>
            <person name="Jeong D.H."/>
            <person name="Jing Y."/>
            <person name="Jocker A."/>
            <person name="Kenton S.M."/>
            <person name="Kim D.J."/>
            <person name="Klee K."/>
            <person name="Lai H."/>
            <person name="Lang C."/>
            <person name="Lin S."/>
            <person name="Macmil S.L."/>
            <person name="Magdelenat G."/>
            <person name="Matthews L."/>
            <person name="McCorrison J."/>
            <person name="Monaghan E.L."/>
            <person name="Mun J.H."/>
            <person name="Najar F.Z."/>
            <person name="Nicholson C."/>
            <person name="Noirot C."/>
            <person name="O'Bleness M."/>
            <person name="Paule C.R."/>
            <person name="Poulain J."/>
            <person name="Prion F."/>
            <person name="Qin B."/>
            <person name="Qu C."/>
            <person name="Retzel E.F."/>
            <person name="Riddle C."/>
            <person name="Sallet E."/>
            <person name="Samain S."/>
            <person name="Samson N."/>
            <person name="Sanders I."/>
            <person name="Saurat O."/>
            <person name="Scarpelli C."/>
            <person name="Schiex T."/>
            <person name="Segurens B."/>
            <person name="Severin A.J."/>
            <person name="Sherrier D.J."/>
            <person name="Shi R."/>
            <person name="Sims S."/>
            <person name="Singer S.R."/>
            <person name="Sinharoy S."/>
            <person name="Sterck L."/>
            <person name="Viollet A."/>
            <person name="Wang B.B."/>
            <person name="Wang K."/>
            <person name="Wang M."/>
            <person name="Wang X."/>
            <person name="Warfsmann J."/>
            <person name="Weissenbach J."/>
            <person name="White D.D."/>
            <person name="White J.D."/>
            <person name="Wiley G.B."/>
            <person name="Wincker P."/>
            <person name="Xing Y."/>
            <person name="Yang L."/>
            <person name="Yao Z."/>
            <person name="Ying F."/>
            <person name="Zhai J."/>
            <person name="Zhou L."/>
            <person name="Zuber A."/>
            <person name="Denarie J."/>
            <person name="Dixon R.A."/>
            <person name="May G.D."/>
            <person name="Schwartz D.C."/>
            <person name="Rogers J."/>
            <person name="Quetier F."/>
            <person name="Town C.D."/>
            <person name="Roe B.A."/>
        </authorList>
    </citation>
    <scope>NUCLEOTIDE SEQUENCE [LARGE SCALE GENOMIC DNA]</scope>
    <source>
        <strain evidence="1">A17</strain>
        <strain evidence="2 3">cv. Jemalong A17</strain>
    </source>
</reference>
<dbReference type="AlphaFoldDB" id="G7IWY4"/>
<sequence length="113" mass="12764">MGMGMGSGWVHITPLPVPYPCFETRENPNPYPNPVKVEKTRQIGVGMVGYPRIRVLLSCLALAKHCSLGNRTRYSPDTSLKGAHCQWMEQYLFNVNSAYAPRVELEKHLKVSF</sequence>
<dbReference type="HOGENOM" id="CLU_2137177_0_0_1"/>
<dbReference type="PaxDb" id="3880-AES69600"/>